<gene>
    <name evidence="16" type="primary">ICAM5</name>
</gene>
<dbReference type="InterPro" id="IPR003598">
    <property type="entry name" value="Ig_sub2"/>
</dbReference>
<keyword evidence="8 13" id="KW-0472">Membrane</keyword>
<evidence type="ECO:0000256" key="12">
    <source>
        <dbReference type="SAM" id="MobiDB-lite"/>
    </source>
</evidence>
<dbReference type="InterPro" id="IPR003599">
    <property type="entry name" value="Ig_sub"/>
</dbReference>
<accession>A0A6P5L047</accession>
<dbReference type="InterPro" id="IPR013768">
    <property type="entry name" value="ICAM_N"/>
</dbReference>
<evidence type="ECO:0000313" key="16">
    <source>
        <dbReference type="RefSeq" id="XP_020851062.1"/>
    </source>
</evidence>
<dbReference type="PROSITE" id="PS50835">
    <property type="entry name" value="IG_LIKE"/>
    <property type="match status" value="5"/>
</dbReference>
<dbReference type="GO" id="GO:0098609">
    <property type="term" value="P:cell-cell adhesion"/>
    <property type="evidence" value="ECO:0007669"/>
    <property type="project" value="InterPro"/>
</dbReference>
<feature type="region of interest" description="Disordered" evidence="12">
    <location>
        <begin position="52"/>
        <end position="84"/>
    </location>
</feature>
<dbReference type="PRINTS" id="PR01473">
    <property type="entry name" value="ICAM"/>
</dbReference>
<dbReference type="CDD" id="cd00096">
    <property type="entry name" value="Ig"/>
    <property type="match status" value="1"/>
</dbReference>
<dbReference type="PRINTS" id="PR01472">
    <property type="entry name" value="ICAMVCAM1"/>
</dbReference>
<dbReference type="SMART" id="SM00409">
    <property type="entry name" value="IG"/>
    <property type="match status" value="6"/>
</dbReference>
<keyword evidence="5" id="KW-0677">Repeat</keyword>
<evidence type="ECO:0000259" key="14">
    <source>
        <dbReference type="PROSITE" id="PS50835"/>
    </source>
</evidence>
<feature type="domain" description="Ig-like" evidence="14">
    <location>
        <begin position="739"/>
        <end position="823"/>
    </location>
</feature>
<dbReference type="InterPro" id="IPR013783">
    <property type="entry name" value="Ig-like_fold"/>
</dbReference>
<feature type="compositionally biased region" description="Low complexity" evidence="12">
    <location>
        <begin position="73"/>
        <end position="84"/>
    </location>
</feature>
<evidence type="ECO:0000313" key="15">
    <source>
        <dbReference type="Proteomes" id="UP000515140"/>
    </source>
</evidence>
<dbReference type="GO" id="GO:0005178">
    <property type="term" value="F:integrin binding"/>
    <property type="evidence" value="ECO:0007669"/>
    <property type="project" value="InterPro"/>
</dbReference>
<dbReference type="InterPro" id="IPR003987">
    <property type="entry name" value="ICAM_VCAM_N"/>
</dbReference>
<dbReference type="InterPro" id="IPR003988">
    <property type="entry name" value="ICAM"/>
</dbReference>
<keyword evidence="6" id="KW-0130">Cell adhesion</keyword>
<dbReference type="Pfam" id="PF03921">
    <property type="entry name" value="ICAM_N"/>
    <property type="match status" value="1"/>
</dbReference>
<keyword evidence="10" id="KW-0325">Glycoprotein</keyword>
<dbReference type="InterPro" id="IPR047012">
    <property type="entry name" value="ICAM_VCAM"/>
</dbReference>
<keyword evidence="7 13" id="KW-1133">Transmembrane helix</keyword>
<keyword evidence="15" id="KW-1185">Reference proteome</keyword>
<evidence type="ECO:0000256" key="5">
    <source>
        <dbReference type="ARBA" id="ARBA00022737"/>
    </source>
</evidence>
<dbReference type="SUPFAM" id="SSF48726">
    <property type="entry name" value="Immunoglobulin"/>
    <property type="match status" value="8"/>
</dbReference>
<feature type="transmembrane region" description="Helical" evidence="13">
    <location>
        <begin position="828"/>
        <end position="853"/>
    </location>
</feature>
<dbReference type="FunFam" id="2.60.40.10:FF:000194">
    <property type="entry name" value="Intercellular adhesion molecule 1"/>
    <property type="match status" value="1"/>
</dbReference>
<dbReference type="FunFam" id="2.60.40.10:FF:000338">
    <property type="entry name" value="intercellular adhesion molecule 5"/>
    <property type="match status" value="1"/>
</dbReference>
<evidence type="ECO:0000256" key="7">
    <source>
        <dbReference type="ARBA" id="ARBA00022989"/>
    </source>
</evidence>
<feature type="domain" description="Ig-like" evidence="14">
    <location>
        <begin position="322"/>
        <end position="485"/>
    </location>
</feature>
<dbReference type="FunFam" id="2.60.40.10:FF:000648">
    <property type="entry name" value="Intercellular adhesion molecule 1"/>
    <property type="match status" value="1"/>
</dbReference>
<dbReference type="GO" id="GO:0006955">
    <property type="term" value="P:immune response"/>
    <property type="evidence" value="ECO:0007669"/>
    <property type="project" value="UniProtKB-ARBA"/>
</dbReference>
<dbReference type="GeneID" id="110214456"/>
<evidence type="ECO:0000256" key="4">
    <source>
        <dbReference type="ARBA" id="ARBA00022729"/>
    </source>
</evidence>
<dbReference type="GO" id="GO:1901701">
    <property type="term" value="P:cellular response to oxygen-containing compound"/>
    <property type="evidence" value="ECO:0007669"/>
    <property type="project" value="UniProtKB-ARBA"/>
</dbReference>
<sequence>MLLNLDPALLLLSSPLSSSFLSISSPFSRLCLCLLLLLGYQVTNVKPIPKRNLASSTPCPAPPRRTEPRRPLRFSLSSSSSSPLSPLLCAPAPPAMTFSQLLLLRALLALVGSLCLGLLALSGAAQEPYWADLQPRSALVERGGSLWLNCSTNCPRPELGGLETSLRRNGTQRGLRWLARQLVDIREPEAHPICFFRCARRTLQARGTILTYQRPDRVELEPLPAWLPVGENFTLSCRVPGAGPRGSLSVTLLRGAQELSRRRFPGESPRARGAMATFTATARKEDHRANFSCLAELDLRPHGLGLLQNSSTPQELHTFGFPQPNLKVSEPSVREGTFVNVTCEARPGAQVRLDGAPEPPPGEPAWLTLTASEEDDERMFTCEALLEVKGEILRRNQSLELQVLYGPRLDEAGCPGNWTWLEGMESTLQCWAPGNPPPVVECIRPEGGPAIPLGLPLPISRDHAGTYQCTASNTVGQTTKDVMVMVEYGPVLDQLGCPERRTWLEGTEEVLTCQALGVPPPTVSCIPTGPRAWLPVGQLQVTREHAGTYHCVATNPRGSASTNVSVTVEYAPSFGEVDCPGAWTWVKGSDHQFSCEADGNPEPVVLCVRAGNRSHEELLFPHLGSRLGHDPSPGLYYCNATNMHGSASKTVTISAESPPEMDEASCPSHQTWLEGTQAPALTCRAQGNPTPRVQCSREGPERPEKPSVSRADAGIFHCVATNSHGSDTRMVTIGVEYRPLVAELVAMPPGSVKPGGNFTLTCRAEGSPPAQYSWRTPPGAPNIGLSGNNSTLSVAGALGSHGGVYECAATNTHGSHALQITVHVAGPWLWIVVGGVAGGALLLASLGGLTYYLQSTACKKGEYNVQEAESSGEAVCLNGSGAGTGAGGGSGAGAGAETEAGGAEEVYSIQLTAT</sequence>
<evidence type="ECO:0000256" key="8">
    <source>
        <dbReference type="ARBA" id="ARBA00023136"/>
    </source>
</evidence>
<evidence type="ECO:0000256" key="11">
    <source>
        <dbReference type="ARBA" id="ARBA00023319"/>
    </source>
</evidence>
<keyword evidence="3 13" id="KW-0812">Transmembrane</keyword>
<dbReference type="Proteomes" id="UP000515140">
    <property type="component" value="Unplaced"/>
</dbReference>
<feature type="transmembrane region" description="Helical" evidence="13">
    <location>
        <begin position="102"/>
        <end position="125"/>
    </location>
</feature>
<feature type="domain" description="Ig-like" evidence="14">
    <location>
        <begin position="659"/>
        <end position="734"/>
    </location>
</feature>
<dbReference type="InterPro" id="IPR036179">
    <property type="entry name" value="Ig-like_dom_sf"/>
</dbReference>
<comment type="subcellular location">
    <subcellularLocation>
        <location evidence="1">Membrane</location>
        <topology evidence="1">Single-pass type I membrane protein</topology>
    </subcellularLocation>
</comment>
<keyword evidence="11" id="KW-0393">Immunoglobulin domain</keyword>
<dbReference type="SMART" id="SM00408">
    <property type="entry name" value="IGc2"/>
    <property type="match status" value="5"/>
</dbReference>
<dbReference type="RefSeq" id="XP_020851062.1">
    <property type="nucleotide sequence ID" value="XM_020995403.1"/>
</dbReference>
<dbReference type="CTD" id="7087"/>
<name>A0A6P5L047_PHACI</name>
<evidence type="ECO:0000256" key="3">
    <source>
        <dbReference type="ARBA" id="ARBA00022692"/>
    </source>
</evidence>
<proteinExistence type="inferred from homology"/>
<dbReference type="InterPro" id="IPR007110">
    <property type="entry name" value="Ig-like_dom"/>
</dbReference>
<feature type="domain" description="Ig-like" evidence="14">
    <location>
        <begin position="572"/>
        <end position="654"/>
    </location>
</feature>
<organism evidence="15 16">
    <name type="scientific">Phascolarctos cinereus</name>
    <name type="common">Koala</name>
    <dbReference type="NCBI Taxonomy" id="38626"/>
    <lineage>
        <taxon>Eukaryota</taxon>
        <taxon>Metazoa</taxon>
        <taxon>Chordata</taxon>
        <taxon>Craniata</taxon>
        <taxon>Vertebrata</taxon>
        <taxon>Euteleostomi</taxon>
        <taxon>Mammalia</taxon>
        <taxon>Metatheria</taxon>
        <taxon>Diprotodontia</taxon>
        <taxon>Phascolarctidae</taxon>
        <taxon>Phascolarctos</taxon>
    </lineage>
</organism>
<evidence type="ECO:0000256" key="9">
    <source>
        <dbReference type="ARBA" id="ARBA00023157"/>
    </source>
</evidence>
<evidence type="ECO:0000256" key="10">
    <source>
        <dbReference type="ARBA" id="ARBA00023180"/>
    </source>
</evidence>
<feature type="domain" description="Ig-like" evidence="14">
    <location>
        <begin position="490"/>
        <end position="567"/>
    </location>
</feature>
<keyword evidence="4" id="KW-0732">Signal</keyword>
<dbReference type="Pfam" id="PF13927">
    <property type="entry name" value="Ig_3"/>
    <property type="match status" value="1"/>
</dbReference>
<comment type="similarity">
    <text evidence="2">Belongs to the immunoglobulin superfamily. ICAM family.</text>
</comment>
<evidence type="ECO:0000256" key="13">
    <source>
        <dbReference type="SAM" id="Phobius"/>
    </source>
</evidence>
<protein>
    <submittedName>
        <fullName evidence="16">Intercellular adhesion molecule 5 isoform X4</fullName>
    </submittedName>
</protein>
<reference evidence="16" key="1">
    <citation type="submission" date="2025-08" db="UniProtKB">
        <authorList>
            <consortium name="RefSeq"/>
        </authorList>
    </citation>
    <scope>IDENTIFICATION</scope>
    <source>
        <tissue evidence="16">Spleen</tissue>
    </source>
</reference>
<feature type="transmembrane region" description="Helical" evidence="13">
    <location>
        <begin position="20"/>
        <end position="40"/>
    </location>
</feature>
<dbReference type="Gene3D" id="2.60.40.10">
    <property type="entry name" value="Immunoglobulins"/>
    <property type="match status" value="8"/>
</dbReference>
<dbReference type="FunFam" id="2.60.40.10:FF:000950">
    <property type="entry name" value="Intercellular adhesion molecule 5"/>
    <property type="match status" value="1"/>
</dbReference>
<dbReference type="AlphaFoldDB" id="A0A6P5L047"/>
<feature type="compositionally biased region" description="Basic and acidic residues" evidence="12">
    <location>
        <begin position="698"/>
        <end position="707"/>
    </location>
</feature>
<evidence type="ECO:0000256" key="6">
    <source>
        <dbReference type="ARBA" id="ARBA00022889"/>
    </source>
</evidence>
<dbReference type="GO" id="GO:0005886">
    <property type="term" value="C:plasma membrane"/>
    <property type="evidence" value="ECO:0007669"/>
    <property type="project" value="TreeGrafter"/>
</dbReference>
<evidence type="ECO:0000256" key="2">
    <source>
        <dbReference type="ARBA" id="ARBA00005925"/>
    </source>
</evidence>
<dbReference type="FunFam" id="2.60.40.10:FF:000641">
    <property type="entry name" value="Intercellular adhesion molecule 1"/>
    <property type="match status" value="2"/>
</dbReference>
<evidence type="ECO:0000256" key="1">
    <source>
        <dbReference type="ARBA" id="ARBA00004479"/>
    </source>
</evidence>
<dbReference type="PANTHER" id="PTHR13771:SF9">
    <property type="entry name" value="INTERCELLULAR ADHESION MOLECULE 5"/>
    <property type="match status" value="1"/>
</dbReference>
<dbReference type="PANTHER" id="PTHR13771">
    <property type="entry name" value="INTERCELLULAR ADHESION MOLECULE"/>
    <property type="match status" value="1"/>
</dbReference>
<keyword evidence="9" id="KW-1015">Disulfide bond</keyword>
<feature type="region of interest" description="Disordered" evidence="12">
    <location>
        <begin position="685"/>
        <end position="709"/>
    </location>
</feature>